<accession>A0A8X8WYP9</accession>
<organism evidence="2">
    <name type="scientific">Salvia splendens</name>
    <name type="common">Scarlet sage</name>
    <dbReference type="NCBI Taxonomy" id="180675"/>
    <lineage>
        <taxon>Eukaryota</taxon>
        <taxon>Viridiplantae</taxon>
        <taxon>Streptophyta</taxon>
        <taxon>Embryophyta</taxon>
        <taxon>Tracheophyta</taxon>
        <taxon>Spermatophyta</taxon>
        <taxon>Magnoliopsida</taxon>
        <taxon>eudicotyledons</taxon>
        <taxon>Gunneridae</taxon>
        <taxon>Pentapetalae</taxon>
        <taxon>asterids</taxon>
        <taxon>lamiids</taxon>
        <taxon>Lamiales</taxon>
        <taxon>Lamiaceae</taxon>
        <taxon>Nepetoideae</taxon>
        <taxon>Mentheae</taxon>
        <taxon>Salviinae</taxon>
        <taxon>Salvia</taxon>
        <taxon>Salvia subgen. Calosphace</taxon>
        <taxon>core Calosphace</taxon>
    </lineage>
</organism>
<dbReference type="GO" id="GO:0031146">
    <property type="term" value="P:SCF-dependent proteasomal ubiquitin-dependent protein catabolic process"/>
    <property type="evidence" value="ECO:0007669"/>
    <property type="project" value="TreeGrafter"/>
</dbReference>
<dbReference type="Pfam" id="PF25372">
    <property type="entry name" value="DUF7885"/>
    <property type="match status" value="1"/>
</dbReference>
<evidence type="ECO:0000313" key="3">
    <source>
        <dbReference type="Proteomes" id="UP000298416"/>
    </source>
</evidence>
<dbReference type="Proteomes" id="UP000298416">
    <property type="component" value="Unassembled WGS sequence"/>
</dbReference>
<dbReference type="GO" id="GO:0019005">
    <property type="term" value="C:SCF ubiquitin ligase complex"/>
    <property type="evidence" value="ECO:0007669"/>
    <property type="project" value="TreeGrafter"/>
</dbReference>
<dbReference type="Pfam" id="PF13516">
    <property type="entry name" value="LRR_6"/>
    <property type="match status" value="1"/>
</dbReference>
<dbReference type="SUPFAM" id="SSF52047">
    <property type="entry name" value="RNI-like"/>
    <property type="match status" value="1"/>
</dbReference>
<name>A0A8X8WYP9_SALSN</name>
<sequence>MSQADVSYSCGSCGYHLNLTSSNRATSSIGSKYSKSINKGFFSFLSIDPSRFTQVDNVNCLPISWGPYRSKSRLLCRNCGILIGYGYGDSTALCGLDSPGSSSSSSYKKILVKIRALQPSERLDSSSDRDAFGLTCRRWLRIQSSCRRSLHFQCSFSHRTPASLPQDPISIGYLHLYRVLNRYPRLHSLSLCGCTELPDSGLALLMDYGPRLTSLRLDCCFGISDDGLFSVARGCPSLTDLSLYRCNITDTGLKALSESCLALEDVNLSYCSRVTDAGIRALSRNCRRLRAVNISHCRGINGTGFEGCSRSLAYLEADSCKLDPKGIRAMLSGGGLEYLDISNLTWCIQGHGFAALDTRLASKLTVLNFRVCRHIDDESVARIARGCPSLREWNLALCHEISVVGWESIAMYCCALERLHVNRCRNLCDRGLQALREGCGRLRKLHLGRCCRVSSTAIEVFKLLRGDVVVSDEEVMCIAPR</sequence>
<comment type="caution">
    <text evidence="2">The sequence shown here is derived from an EMBL/GenBank/DDBJ whole genome shotgun (WGS) entry which is preliminary data.</text>
</comment>
<reference evidence="2" key="1">
    <citation type="submission" date="2018-01" db="EMBL/GenBank/DDBJ databases">
        <authorList>
            <person name="Mao J.F."/>
        </authorList>
    </citation>
    <scope>NUCLEOTIDE SEQUENCE</scope>
    <source>
        <strain evidence="2">Huo1</strain>
        <tissue evidence="2">Leaf</tissue>
    </source>
</reference>
<dbReference type="InterPro" id="IPR006553">
    <property type="entry name" value="Leu-rich_rpt_Cys-con_subtyp"/>
</dbReference>
<dbReference type="Pfam" id="PF24046">
    <property type="entry name" value="At4g08330"/>
    <property type="match status" value="1"/>
</dbReference>
<protein>
    <recommendedName>
        <fullName evidence="1">F-box/LRR-repeat protein 15-like leucin rich repeat domain-containing protein</fullName>
    </recommendedName>
</protein>
<evidence type="ECO:0000259" key="1">
    <source>
        <dbReference type="Pfam" id="PF25372"/>
    </source>
</evidence>
<gene>
    <name evidence="2" type="ORF">SASPL_135745</name>
</gene>
<dbReference type="InterPro" id="IPR032675">
    <property type="entry name" value="LRR_dom_sf"/>
</dbReference>
<dbReference type="InterPro" id="IPR001611">
    <property type="entry name" value="Leu-rich_rpt"/>
</dbReference>
<dbReference type="InterPro" id="IPR045282">
    <property type="entry name" value="At4g08330-like"/>
</dbReference>
<proteinExistence type="predicted"/>
<dbReference type="EMBL" id="PNBA02000013">
    <property type="protein sequence ID" value="KAG6403521.1"/>
    <property type="molecule type" value="Genomic_DNA"/>
</dbReference>
<reference evidence="2" key="2">
    <citation type="submission" date="2020-08" db="EMBL/GenBank/DDBJ databases">
        <title>Plant Genome Project.</title>
        <authorList>
            <person name="Zhang R.-G."/>
        </authorList>
    </citation>
    <scope>NUCLEOTIDE SEQUENCE</scope>
    <source>
        <strain evidence="2">Huo1</strain>
        <tissue evidence="2">Leaf</tissue>
    </source>
</reference>
<dbReference type="InterPro" id="IPR057207">
    <property type="entry name" value="FBXL15_LRR"/>
</dbReference>
<dbReference type="PANTHER" id="PTHR13318">
    <property type="entry name" value="PARTNER OF PAIRED, ISOFORM B-RELATED"/>
    <property type="match status" value="1"/>
</dbReference>
<dbReference type="Gene3D" id="3.80.10.10">
    <property type="entry name" value="Ribonuclease Inhibitor"/>
    <property type="match status" value="2"/>
</dbReference>
<dbReference type="SMART" id="SM00367">
    <property type="entry name" value="LRR_CC"/>
    <property type="match status" value="9"/>
</dbReference>
<feature type="domain" description="F-box/LRR-repeat protein 15-like leucin rich repeat" evidence="1">
    <location>
        <begin position="191"/>
        <end position="284"/>
    </location>
</feature>
<dbReference type="AlphaFoldDB" id="A0A8X8WYP9"/>
<evidence type="ECO:0000313" key="2">
    <source>
        <dbReference type="EMBL" id="KAG6403521.1"/>
    </source>
</evidence>
<keyword evidence="3" id="KW-1185">Reference proteome</keyword>